<evidence type="ECO:0000259" key="2">
    <source>
        <dbReference type="Pfam" id="PF07179"/>
    </source>
</evidence>
<gene>
    <name evidence="3" type="ORF">GR316_01470</name>
</gene>
<evidence type="ECO:0000313" key="4">
    <source>
        <dbReference type="Proteomes" id="UP000679284"/>
    </source>
</evidence>
<organism evidence="3 4">
    <name type="scientific">Falsirhodobacter algicola</name>
    <dbReference type="NCBI Taxonomy" id="2692330"/>
    <lineage>
        <taxon>Bacteria</taxon>
        <taxon>Pseudomonadati</taxon>
        <taxon>Pseudomonadota</taxon>
        <taxon>Alphaproteobacteria</taxon>
        <taxon>Rhodobacterales</taxon>
        <taxon>Paracoccaceae</taxon>
        <taxon>Falsirhodobacter</taxon>
    </lineage>
</organism>
<name>A0A8J8MRV5_9RHOB</name>
<proteinExistence type="predicted"/>
<dbReference type="Proteomes" id="UP000679284">
    <property type="component" value="Chromosome"/>
</dbReference>
<protein>
    <submittedName>
        <fullName evidence="3">SseB family protein</fullName>
    </submittedName>
</protein>
<dbReference type="AlphaFoldDB" id="A0A8J8MRV5"/>
<dbReference type="KEGG" id="fap:GR316_01470"/>
<dbReference type="InterPro" id="IPR009839">
    <property type="entry name" value="SseB_N"/>
</dbReference>
<keyword evidence="4" id="KW-1185">Reference proteome</keyword>
<sequence length="257" mass="26783">MTPLDQAYAAMAATPEDDAARLRYYERLADDELVLLVEGEAQGGSITPRLFPLEDGPFVLAFDSEEKLSAFTGSINAYAALPGRVIAQQLAGQGTGLAVNLGADSAMLLPPEAVDWLASTLEHGPEAAEAVPTGFQEARVPQRLLDALGQKLARAGGLASHALLAGVSYSDGRNGHLLAFIGARDGAEDALARAAAEALTFSGIDAGEMDVVCLPDGPAARRMAEIGLRLDMPVPAAPERPAPQAPGSDPKRPPRLR</sequence>
<feature type="region of interest" description="Disordered" evidence="1">
    <location>
        <begin position="233"/>
        <end position="257"/>
    </location>
</feature>
<evidence type="ECO:0000256" key="1">
    <source>
        <dbReference type="SAM" id="MobiDB-lite"/>
    </source>
</evidence>
<reference evidence="3" key="1">
    <citation type="submission" date="2020-01" db="EMBL/GenBank/DDBJ databases">
        <authorList>
            <person name="Yang Y."/>
            <person name="Kwon Y.M."/>
        </authorList>
    </citation>
    <scope>NUCLEOTIDE SEQUENCE</scope>
    <source>
        <strain evidence="3">PG104</strain>
    </source>
</reference>
<feature type="domain" description="SseB protein N-terminal" evidence="2">
    <location>
        <begin position="4"/>
        <end position="116"/>
    </location>
</feature>
<accession>A0A8J8MRV5</accession>
<evidence type="ECO:0000313" key="3">
    <source>
        <dbReference type="EMBL" id="QUS35058.1"/>
    </source>
</evidence>
<dbReference type="RefSeq" id="WP_211784308.1">
    <property type="nucleotide sequence ID" value="NZ_CP047289.1"/>
</dbReference>
<dbReference type="Pfam" id="PF07179">
    <property type="entry name" value="SseB"/>
    <property type="match status" value="1"/>
</dbReference>
<dbReference type="EMBL" id="CP047289">
    <property type="protein sequence ID" value="QUS35058.1"/>
    <property type="molecule type" value="Genomic_DNA"/>
</dbReference>
<feature type="compositionally biased region" description="Pro residues" evidence="1">
    <location>
        <begin position="235"/>
        <end position="244"/>
    </location>
</feature>